<gene>
    <name evidence="3" type="ORF">M9Y10_008234</name>
</gene>
<accession>A0ABR2IYN8</accession>
<protein>
    <recommendedName>
        <fullName evidence="2">DDE-1 domain-containing protein</fullName>
    </recommendedName>
</protein>
<evidence type="ECO:0000313" key="4">
    <source>
        <dbReference type="Proteomes" id="UP001470230"/>
    </source>
</evidence>
<evidence type="ECO:0000313" key="3">
    <source>
        <dbReference type="EMBL" id="KAK8870353.1"/>
    </source>
</evidence>
<feature type="region of interest" description="Disordered" evidence="1">
    <location>
        <begin position="178"/>
        <end position="197"/>
    </location>
</feature>
<evidence type="ECO:0000259" key="2">
    <source>
        <dbReference type="Pfam" id="PF03184"/>
    </source>
</evidence>
<name>A0ABR2IYN8_9EUKA</name>
<feature type="domain" description="DDE-1" evidence="2">
    <location>
        <begin position="15"/>
        <end position="112"/>
    </location>
</feature>
<dbReference type="Pfam" id="PF03184">
    <property type="entry name" value="DDE_1"/>
    <property type="match status" value="1"/>
</dbReference>
<proteinExistence type="predicted"/>
<reference evidence="3 4" key="1">
    <citation type="submission" date="2024-04" db="EMBL/GenBank/DDBJ databases">
        <title>Tritrichomonas musculus Genome.</title>
        <authorList>
            <person name="Alves-Ferreira E."/>
            <person name="Grigg M."/>
            <person name="Lorenzi H."/>
            <person name="Galac M."/>
        </authorList>
    </citation>
    <scope>NUCLEOTIDE SEQUENCE [LARGE SCALE GENOMIC DNA]</scope>
    <source>
        <strain evidence="3 4">EAF2021</strain>
    </source>
</reference>
<dbReference type="EMBL" id="JAPFFF010000014">
    <property type="protein sequence ID" value="KAK8870353.1"/>
    <property type="molecule type" value="Genomic_DNA"/>
</dbReference>
<organism evidence="3 4">
    <name type="scientific">Tritrichomonas musculus</name>
    <dbReference type="NCBI Taxonomy" id="1915356"/>
    <lineage>
        <taxon>Eukaryota</taxon>
        <taxon>Metamonada</taxon>
        <taxon>Parabasalia</taxon>
        <taxon>Tritrichomonadida</taxon>
        <taxon>Tritrichomonadidae</taxon>
        <taxon>Tritrichomonas</taxon>
    </lineage>
</organism>
<evidence type="ECO:0000256" key="1">
    <source>
        <dbReference type="SAM" id="MobiDB-lite"/>
    </source>
</evidence>
<comment type="caution">
    <text evidence="3">The sequence shown here is derived from an EMBL/GenBank/DDBJ whole genome shotgun (WGS) entry which is preliminary data.</text>
</comment>
<dbReference type="InterPro" id="IPR004875">
    <property type="entry name" value="DDE_SF_endonuclease_dom"/>
</dbReference>
<keyword evidence="4" id="KW-1185">Reference proteome</keyword>
<sequence>MNPDFNQTFVNTFAEFGTSLKGYLVTENMIDWVQNILIPHVIQIRSEINNENHPVVLIFDDLHQHLTDEVMQEFEKIQPVILIPLPPHCSHITQPCDACIFGTTKNRYSQLTNDRTKTKFTAKLCRIKKAIEQSLNEELVFSSWQHCGFIITIEKGICSRIEFSEEFQEKLRSLACDENQEKSKKKKKKIKNKNENE</sequence>
<dbReference type="Proteomes" id="UP001470230">
    <property type="component" value="Unassembled WGS sequence"/>
</dbReference>